<keyword evidence="3" id="KW-0597">Phosphoprotein</keyword>
<keyword evidence="6" id="KW-0902">Two-component regulatory system</keyword>
<keyword evidence="7" id="KW-0472">Membrane</keyword>
<dbReference type="EMBL" id="CP036272">
    <property type="protein sequence ID" value="QDT61948.1"/>
    <property type="molecule type" value="Genomic_DNA"/>
</dbReference>
<dbReference type="Pfam" id="PF00512">
    <property type="entry name" value="HisKA"/>
    <property type="match status" value="1"/>
</dbReference>
<evidence type="ECO:0000256" key="3">
    <source>
        <dbReference type="ARBA" id="ARBA00022553"/>
    </source>
</evidence>
<protein>
    <recommendedName>
        <fullName evidence="2">histidine kinase</fullName>
        <ecNumber evidence="2">2.7.13.3</ecNumber>
    </recommendedName>
</protein>
<dbReference type="InterPro" id="IPR036890">
    <property type="entry name" value="HATPase_C_sf"/>
</dbReference>
<dbReference type="InterPro" id="IPR004358">
    <property type="entry name" value="Sig_transdc_His_kin-like_C"/>
</dbReference>
<reference evidence="9 10" key="1">
    <citation type="submission" date="2019-02" db="EMBL/GenBank/DDBJ databases">
        <title>Deep-cultivation of Planctomycetes and their phenomic and genomic characterization uncovers novel biology.</title>
        <authorList>
            <person name="Wiegand S."/>
            <person name="Jogler M."/>
            <person name="Boedeker C."/>
            <person name="Pinto D."/>
            <person name="Vollmers J."/>
            <person name="Rivas-Marin E."/>
            <person name="Kohn T."/>
            <person name="Peeters S.H."/>
            <person name="Heuer A."/>
            <person name="Rast P."/>
            <person name="Oberbeckmann S."/>
            <person name="Bunk B."/>
            <person name="Jeske O."/>
            <person name="Meyerdierks A."/>
            <person name="Storesund J.E."/>
            <person name="Kallscheuer N."/>
            <person name="Luecker S."/>
            <person name="Lage O.M."/>
            <person name="Pohl T."/>
            <person name="Merkel B.J."/>
            <person name="Hornburger P."/>
            <person name="Mueller R.-W."/>
            <person name="Bruemmer F."/>
            <person name="Labrenz M."/>
            <person name="Spormann A.M."/>
            <person name="Op den Camp H."/>
            <person name="Overmann J."/>
            <person name="Amann R."/>
            <person name="Jetten M.S.M."/>
            <person name="Mascher T."/>
            <person name="Medema M.H."/>
            <person name="Devos D.P."/>
            <person name="Kaster A.-K."/>
            <person name="Ovreas L."/>
            <person name="Rohde M."/>
            <person name="Galperin M.Y."/>
            <person name="Jogler C."/>
        </authorList>
    </citation>
    <scope>NUCLEOTIDE SEQUENCE [LARGE SCALE GENOMIC DNA]</scope>
    <source>
        <strain evidence="9 10">SV_7m_r</strain>
    </source>
</reference>
<evidence type="ECO:0000313" key="9">
    <source>
        <dbReference type="EMBL" id="QDT61948.1"/>
    </source>
</evidence>
<dbReference type="SMART" id="SM00388">
    <property type="entry name" value="HisKA"/>
    <property type="match status" value="1"/>
</dbReference>
<dbReference type="Gene3D" id="3.30.565.10">
    <property type="entry name" value="Histidine kinase-like ATPase, C-terminal domain"/>
    <property type="match status" value="1"/>
</dbReference>
<dbReference type="Proteomes" id="UP000315003">
    <property type="component" value="Chromosome"/>
</dbReference>
<dbReference type="SMART" id="SM00387">
    <property type="entry name" value="HATPase_c"/>
    <property type="match status" value="1"/>
</dbReference>
<dbReference type="PANTHER" id="PTHR43711">
    <property type="entry name" value="TWO-COMPONENT HISTIDINE KINASE"/>
    <property type="match status" value="1"/>
</dbReference>
<dbReference type="Gene3D" id="1.10.287.130">
    <property type="match status" value="1"/>
</dbReference>
<evidence type="ECO:0000313" key="10">
    <source>
        <dbReference type="Proteomes" id="UP000315003"/>
    </source>
</evidence>
<keyword evidence="7" id="KW-0812">Transmembrane</keyword>
<organism evidence="9 10">
    <name type="scientific">Stieleria bergensis</name>
    <dbReference type="NCBI Taxonomy" id="2528025"/>
    <lineage>
        <taxon>Bacteria</taxon>
        <taxon>Pseudomonadati</taxon>
        <taxon>Planctomycetota</taxon>
        <taxon>Planctomycetia</taxon>
        <taxon>Pirellulales</taxon>
        <taxon>Pirellulaceae</taxon>
        <taxon>Stieleria</taxon>
    </lineage>
</organism>
<feature type="transmembrane region" description="Helical" evidence="7">
    <location>
        <begin position="12"/>
        <end position="37"/>
    </location>
</feature>
<comment type="catalytic activity">
    <reaction evidence="1">
        <text>ATP + protein L-histidine = ADP + protein N-phospho-L-histidine.</text>
        <dbReference type="EC" id="2.7.13.3"/>
    </reaction>
</comment>
<dbReference type="AlphaFoldDB" id="A0A517T0N8"/>
<dbReference type="SUPFAM" id="SSF55874">
    <property type="entry name" value="ATPase domain of HSP90 chaperone/DNA topoisomerase II/histidine kinase"/>
    <property type="match status" value="1"/>
</dbReference>
<dbReference type="PANTHER" id="PTHR43711:SF1">
    <property type="entry name" value="HISTIDINE KINASE 1"/>
    <property type="match status" value="1"/>
</dbReference>
<keyword evidence="7" id="KW-1133">Transmembrane helix</keyword>
<accession>A0A517T0N8</accession>
<keyword evidence="4 9" id="KW-0808">Transferase</keyword>
<evidence type="ECO:0000256" key="7">
    <source>
        <dbReference type="SAM" id="Phobius"/>
    </source>
</evidence>
<evidence type="ECO:0000256" key="5">
    <source>
        <dbReference type="ARBA" id="ARBA00022777"/>
    </source>
</evidence>
<keyword evidence="10" id="KW-1185">Reference proteome</keyword>
<dbReference type="CDD" id="cd00082">
    <property type="entry name" value="HisKA"/>
    <property type="match status" value="1"/>
</dbReference>
<gene>
    <name evidence="9" type="primary">phoR_2</name>
    <name evidence="9" type="ORF">SV7mr_44890</name>
</gene>
<sequence>MLEGRSIKAPVTLGVTLIVLVVTLGVIWALLSFLGIFDETPGGVVFWTLFVIGSLLLITILVGVIFYLALAVKAFRLNQRQSNFIDSVTHELKSPLASIKLYLQTVSRHSIDEAQKQDFYQIMLEDIERLDALIDHLLDTALVDRGQGSDDEQVFRLDELIQQCAQAACMRYRVAQSTVDLQGDPTWIHSNALQLEILFRNLIDNAIKYGGNPTNVVASIRRSRTKEDQVIVSIADNGKGIPYDMRRKIFGRFVRIGSELQRSKPGTGLGLHLVRTISRTLGAAVRIYSRTDFDGVDGTVFEVTLRHAEPPPEPHETANSDPDLTS</sequence>
<dbReference type="RefSeq" id="WP_145276360.1">
    <property type="nucleotide sequence ID" value="NZ_CP036272.1"/>
</dbReference>
<feature type="transmembrane region" description="Helical" evidence="7">
    <location>
        <begin position="43"/>
        <end position="70"/>
    </location>
</feature>
<dbReference type="GO" id="GO:0000155">
    <property type="term" value="F:phosphorelay sensor kinase activity"/>
    <property type="evidence" value="ECO:0007669"/>
    <property type="project" value="InterPro"/>
</dbReference>
<name>A0A517T0N8_9BACT</name>
<dbReference type="SUPFAM" id="SSF47384">
    <property type="entry name" value="Homodimeric domain of signal transducing histidine kinase"/>
    <property type="match status" value="1"/>
</dbReference>
<dbReference type="PRINTS" id="PR00344">
    <property type="entry name" value="BCTRLSENSOR"/>
</dbReference>
<evidence type="ECO:0000256" key="6">
    <source>
        <dbReference type="ARBA" id="ARBA00023012"/>
    </source>
</evidence>
<evidence type="ECO:0000256" key="2">
    <source>
        <dbReference type="ARBA" id="ARBA00012438"/>
    </source>
</evidence>
<evidence type="ECO:0000256" key="1">
    <source>
        <dbReference type="ARBA" id="ARBA00000085"/>
    </source>
</evidence>
<keyword evidence="5" id="KW-0418">Kinase</keyword>
<dbReference type="InterPro" id="IPR003661">
    <property type="entry name" value="HisK_dim/P_dom"/>
</dbReference>
<dbReference type="CDD" id="cd00075">
    <property type="entry name" value="HATPase"/>
    <property type="match status" value="1"/>
</dbReference>
<evidence type="ECO:0000259" key="8">
    <source>
        <dbReference type="PROSITE" id="PS50109"/>
    </source>
</evidence>
<dbReference type="InterPro" id="IPR005467">
    <property type="entry name" value="His_kinase_dom"/>
</dbReference>
<dbReference type="InterPro" id="IPR050736">
    <property type="entry name" value="Sensor_HK_Regulatory"/>
</dbReference>
<dbReference type="Pfam" id="PF02518">
    <property type="entry name" value="HATPase_c"/>
    <property type="match status" value="1"/>
</dbReference>
<dbReference type="PROSITE" id="PS50109">
    <property type="entry name" value="HIS_KIN"/>
    <property type="match status" value="1"/>
</dbReference>
<dbReference type="InterPro" id="IPR036097">
    <property type="entry name" value="HisK_dim/P_sf"/>
</dbReference>
<dbReference type="InterPro" id="IPR003594">
    <property type="entry name" value="HATPase_dom"/>
</dbReference>
<dbReference type="OrthoDB" id="9804645at2"/>
<proteinExistence type="predicted"/>
<dbReference type="EC" id="2.7.13.3" evidence="2"/>
<feature type="domain" description="Histidine kinase" evidence="8">
    <location>
        <begin position="87"/>
        <end position="309"/>
    </location>
</feature>
<evidence type="ECO:0000256" key="4">
    <source>
        <dbReference type="ARBA" id="ARBA00022679"/>
    </source>
</evidence>